<evidence type="ECO:0000259" key="1">
    <source>
        <dbReference type="Pfam" id="PF02915"/>
    </source>
</evidence>
<dbReference type="PANTHER" id="PTHR33531:SF7">
    <property type="entry name" value="HYPOTHETICAL MEMBRANE PROTEIN, CONSERVED"/>
    <property type="match status" value="1"/>
</dbReference>
<name>A0A7V3REM1_9BACT</name>
<sequence length="149" mass="16939">MVNLEELLGVALKIEGSGYAFYSELASRSSGKNKKLFQSLADQEREHAKIFEKIVSESKENNGLEPLNEEAVGYLRIFAETSIFPEIEKGVPADLKEALELALDVEKDSVVFYEELLKYVPQKETVQKIVEEEKKHFKDILKMIETNGK</sequence>
<reference evidence="2" key="1">
    <citation type="journal article" date="2020" name="mSystems">
        <title>Genome- and Community-Level Interaction Insights into Carbon Utilization and Element Cycling Functions of Hydrothermarchaeota in Hydrothermal Sediment.</title>
        <authorList>
            <person name="Zhou Z."/>
            <person name="Liu Y."/>
            <person name="Xu W."/>
            <person name="Pan J."/>
            <person name="Luo Z.H."/>
            <person name="Li M."/>
        </authorList>
    </citation>
    <scope>NUCLEOTIDE SEQUENCE [LARGE SCALE GENOMIC DNA]</scope>
    <source>
        <strain evidence="2">SpSt-966</strain>
    </source>
</reference>
<dbReference type="GO" id="GO:0046872">
    <property type="term" value="F:metal ion binding"/>
    <property type="evidence" value="ECO:0007669"/>
    <property type="project" value="InterPro"/>
</dbReference>
<proteinExistence type="predicted"/>
<dbReference type="InterPro" id="IPR009078">
    <property type="entry name" value="Ferritin-like_SF"/>
</dbReference>
<gene>
    <name evidence="2" type="ORF">ENX73_03450</name>
</gene>
<dbReference type="InterPro" id="IPR012347">
    <property type="entry name" value="Ferritin-like"/>
</dbReference>
<dbReference type="InterPro" id="IPR003251">
    <property type="entry name" value="Rr_diiron-bd_dom"/>
</dbReference>
<dbReference type="SUPFAM" id="SSF47240">
    <property type="entry name" value="Ferritin-like"/>
    <property type="match status" value="1"/>
</dbReference>
<dbReference type="EMBL" id="DTPE01000147">
    <property type="protein sequence ID" value="HGE75164.1"/>
    <property type="molecule type" value="Genomic_DNA"/>
</dbReference>
<comment type="caution">
    <text evidence="2">The sequence shown here is derived from an EMBL/GenBank/DDBJ whole genome shotgun (WGS) entry which is preliminary data.</text>
</comment>
<dbReference type="CDD" id="cd01045">
    <property type="entry name" value="Ferritin_like_AB"/>
    <property type="match status" value="1"/>
</dbReference>
<dbReference type="PANTHER" id="PTHR33531">
    <property type="entry name" value="RUBRERYTHRIN SUBFAMILY"/>
    <property type="match status" value="1"/>
</dbReference>
<dbReference type="Pfam" id="PF02915">
    <property type="entry name" value="Rubrerythrin"/>
    <property type="match status" value="1"/>
</dbReference>
<evidence type="ECO:0000313" key="2">
    <source>
        <dbReference type="EMBL" id="HGE75164.1"/>
    </source>
</evidence>
<protein>
    <submittedName>
        <fullName evidence="2">Ferritin</fullName>
    </submittedName>
</protein>
<dbReference type="GO" id="GO:0016491">
    <property type="term" value="F:oxidoreductase activity"/>
    <property type="evidence" value="ECO:0007669"/>
    <property type="project" value="InterPro"/>
</dbReference>
<accession>A0A7V3REM1</accession>
<feature type="domain" description="Rubrerythrin diiron-binding" evidence="1">
    <location>
        <begin position="6"/>
        <end position="142"/>
    </location>
</feature>
<dbReference type="Gene3D" id="1.20.1260.10">
    <property type="match status" value="1"/>
</dbReference>
<dbReference type="AlphaFoldDB" id="A0A7V3REM1"/>
<organism evidence="2">
    <name type="scientific">Mesoaciditoga lauensis</name>
    <dbReference type="NCBI Taxonomy" id="1495039"/>
    <lineage>
        <taxon>Bacteria</taxon>
        <taxon>Thermotogati</taxon>
        <taxon>Thermotogota</taxon>
        <taxon>Thermotogae</taxon>
        <taxon>Mesoaciditogales</taxon>
        <taxon>Mesoaciditogaceae</taxon>
        <taxon>Mesoaciditoga</taxon>
    </lineage>
</organism>